<dbReference type="EMBL" id="MCGH01000002">
    <property type="protein sequence ID" value="ODM05662.1"/>
    <property type="molecule type" value="Genomic_DNA"/>
</dbReference>
<dbReference type="Proteomes" id="UP000094067">
    <property type="component" value="Unassembled WGS sequence"/>
</dbReference>
<feature type="transmembrane region" description="Helical" evidence="12">
    <location>
        <begin position="40"/>
        <end position="59"/>
    </location>
</feature>
<evidence type="ECO:0000259" key="13">
    <source>
        <dbReference type="Pfam" id="PF00892"/>
    </source>
</evidence>
<evidence type="ECO:0000313" key="15">
    <source>
        <dbReference type="Proteomes" id="UP000094067"/>
    </source>
</evidence>
<evidence type="ECO:0000256" key="4">
    <source>
        <dbReference type="ARBA" id="ARBA00022516"/>
    </source>
</evidence>
<feature type="transmembrane region" description="Helical" evidence="12">
    <location>
        <begin position="95"/>
        <end position="112"/>
    </location>
</feature>
<keyword evidence="11 12" id="KW-0472">Membrane</keyword>
<evidence type="ECO:0000256" key="2">
    <source>
        <dbReference type="ARBA" id="ARBA00007362"/>
    </source>
</evidence>
<evidence type="ECO:0000256" key="3">
    <source>
        <dbReference type="ARBA" id="ARBA00022475"/>
    </source>
</evidence>
<keyword evidence="7 12" id="KW-0812">Transmembrane</keyword>
<dbReference type="Pfam" id="PF00892">
    <property type="entry name" value="EamA"/>
    <property type="match status" value="1"/>
</dbReference>
<evidence type="ECO:0000256" key="8">
    <source>
        <dbReference type="ARBA" id="ARBA00022985"/>
    </source>
</evidence>
<dbReference type="Gene3D" id="1.10.3730.20">
    <property type="match status" value="1"/>
</dbReference>
<dbReference type="SUPFAM" id="SSF103481">
    <property type="entry name" value="Multidrug resistance efflux transporter EmrE"/>
    <property type="match status" value="1"/>
</dbReference>
<evidence type="ECO:0000256" key="7">
    <source>
        <dbReference type="ARBA" id="ARBA00022692"/>
    </source>
</evidence>
<keyword evidence="9 12" id="KW-1133">Transmembrane helix</keyword>
<evidence type="ECO:0000256" key="11">
    <source>
        <dbReference type="ARBA" id="ARBA00023136"/>
    </source>
</evidence>
<evidence type="ECO:0000256" key="1">
    <source>
        <dbReference type="ARBA" id="ARBA00004651"/>
    </source>
</evidence>
<dbReference type="InterPro" id="IPR037185">
    <property type="entry name" value="EmrE-like"/>
</dbReference>
<reference evidence="14 15" key="1">
    <citation type="submission" date="2016-07" db="EMBL/GenBank/DDBJ databases">
        <title>Characterization of isolates of Eisenbergiella tayi derived from blood cultures, using whole genome sequencing.</title>
        <authorList>
            <person name="Burdz T."/>
            <person name="Wiebe D."/>
            <person name="Huynh C."/>
            <person name="Bernard K."/>
        </authorList>
    </citation>
    <scope>NUCLEOTIDE SEQUENCE [LARGE SCALE GENOMIC DNA]</scope>
    <source>
        <strain evidence="14 15">NML 110608</strain>
    </source>
</reference>
<keyword evidence="6" id="KW-0441">Lipid A biosynthesis</keyword>
<evidence type="ECO:0000256" key="12">
    <source>
        <dbReference type="SAM" id="Phobius"/>
    </source>
</evidence>
<keyword evidence="3" id="KW-1003">Cell membrane</keyword>
<dbReference type="InterPro" id="IPR000390">
    <property type="entry name" value="Small_drug/metabolite_transptr"/>
</dbReference>
<evidence type="ECO:0000256" key="5">
    <source>
        <dbReference type="ARBA" id="ARBA00022519"/>
    </source>
</evidence>
<comment type="subcellular location">
    <subcellularLocation>
        <location evidence="1">Cell membrane</location>
        <topology evidence="1">Multi-pass membrane protein</topology>
    </subcellularLocation>
</comment>
<feature type="transmembrane region" description="Helical" evidence="12">
    <location>
        <begin position="71"/>
        <end position="89"/>
    </location>
</feature>
<dbReference type="GO" id="GO:0005886">
    <property type="term" value="C:plasma membrane"/>
    <property type="evidence" value="ECO:0007669"/>
    <property type="project" value="UniProtKB-SubCell"/>
</dbReference>
<dbReference type="PANTHER" id="PTHR30561">
    <property type="entry name" value="SMR FAMILY PROTON-DEPENDENT DRUG EFFLUX TRANSPORTER SUGE"/>
    <property type="match status" value="1"/>
</dbReference>
<evidence type="ECO:0000256" key="6">
    <source>
        <dbReference type="ARBA" id="ARBA00022556"/>
    </source>
</evidence>
<feature type="domain" description="EamA" evidence="13">
    <location>
        <begin position="39"/>
        <end position="112"/>
    </location>
</feature>
<keyword evidence="10" id="KW-0443">Lipid metabolism</keyword>
<keyword evidence="8" id="KW-0448">Lipopolysaccharide biosynthesis</keyword>
<keyword evidence="4" id="KW-0444">Lipid biosynthesis</keyword>
<dbReference type="InterPro" id="IPR000620">
    <property type="entry name" value="EamA_dom"/>
</dbReference>
<sequence length="113" mass="12585">MKISIYYLLLFAGVLAASFSQVLLKKAAGKQHKSFLREYLNPWVICGYMLLLGSTVFNISGLRGLSFMNGPVIESFGYVLVLFLSRFFFGEKITIRKLAGVGCILAGVIVYYL</sequence>
<evidence type="ECO:0000256" key="10">
    <source>
        <dbReference type="ARBA" id="ARBA00023098"/>
    </source>
</evidence>
<accession>A0A1E3AA79</accession>
<protein>
    <submittedName>
        <fullName evidence="14">4-amino-4-deoxy-L-arabinose-phosphoundecaprenol flippase subunit ArnE</fullName>
    </submittedName>
</protein>
<dbReference type="PANTHER" id="PTHR30561:SF9">
    <property type="entry name" value="4-AMINO-4-DEOXY-L-ARABINOSE-PHOSPHOUNDECAPRENOL FLIPPASE SUBUNIT ARNF-RELATED"/>
    <property type="match status" value="1"/>
</dbReference>
<dbReference type="GO" id="GO:0009103">
    <property type="term" value="P:lipopolysaccharide biosynthetic process"/>
    <property type="evidence" value="ECO:0007669"/>
    <property type="project" value="UniProtKB-KW"/>
</dbReference>
<proteinExistence type="inferred from homology"/>
<dbReference type="PATRIC" id="fig|1432052.4.peg.1737"/>
<dbReference type="AlphaFoldDB" id="A0A1E3AA79"/>
<organism evidence="14 15">
    <name type="scientific">Eisenbergiella tayi</name>
    <dbReference type="NCBI Taxonomy" id="1432052"/>
    <lineage>
        <taxon>Bacteria</taxon>
        <taxon>Bacillati</taxon>
        <taxon>Bacillota</taxon>
        <taxon>Clostridia</taxon>
        <taxon>Lachnospirales</taxon>
        <taxon>Lachnospiraceae</taxon>
        <taxon>Eisenbergiella</taxon>
    </lineage>
</organism>
<keyword evidence="5" id="KW-0997">Cell inner membrane</keyword>
<dbReference type="OrthoDB" id="2873177at2"/>
<comment type="similarity">
    <text evidence="2">Belongs to the EamA transporter family.</text>
</comment>
<gene>
    <name evidence="14" type="primary">arnE_2</name>
    <name evidence="14" type="ORF">BEI61_01551</name>
</gene>
<dbReference type="GO" id="GO:0022857">
    <property type="term" value="F:transmembrane transporter activity"/>
    <property type="evidence" value="ECO:0007669"/>
    <property type="project" value="InterPro"/>
</dbReference>
<evidence type="ECO:0000256" key="9">
    <source>
        <dbReference type="ARBA" id="ARBA00022989"/>
    </source>
</evidence>
<name>A0A1E3AA79_9FIRM</name>
<evidence type="ECO:0000313" key="14">
    <source>
        <dbReference type="EMBL" id="ODM05662.1"/>
    </source>
</evidence>
<comment type="caution">
    <text evidence="14">The sequence shown here is derived from an EMBL/GenBank/DDBJ whole genome shotgun (WGS) entry which is preliminary data.</text>
</comment>
<dbReference type="RefSeq" id="WP_050018996.1">
    <property type="nucleotide sequence ID" value="NZ_JAQCZP010000010.1"/>
</dbReference>